<feature type="non-terminal residue" evidence="1">
    <location>
        <position position="50"/>
    </location>
</feature>
<proteinExistence type="predicted"/>
<gene>
    <name evidence="1" type="ORF">HGQ98_30685</name>
</gene>
<evidence type="ECO:0000313" key="2">
    <source>
        <dbReference type="Proteomes" id="UP000542405"/>
    </source>
</evidence>
<dbReference type="PROSITE" id="PS51343">
    <property type="entry name" value="PII_GLNB_DOM"/>
    <property type="match status" value="1"/>
</dbReference>
<dbReference type="InterPro" id="IPR011322">
    <property type="entry name" value="N-reg_PII-like_a/b"/>
</dbReference>
<dbReference type="InterPro" id="IPR015867">
    <property type="entry name" value="N-reg_PII/ATP_PRibTrfase_C"/>
</dbReference>
<dbReference type="Pfam" id="PF00543">
    <property type="entry name" value="P-II"/>
    <property type="match status" value="1"/>
</dbReference>
<evidence type="ECO:0000313" key="1">
    <source>
        <dbReference type="EMBL" id="NMU93682.1"/>
    </source>
</evidence>
<accession>A0A848NRP5</accession>
<dbReference type="SUPFAM" id="SSF54913">
    <property type="entry name" value="GlnB-like"/>
    <property type="match status" value="1"/>
</dbReference>
<name>A0A848NRP5_9BURK</name>
<organism evidence="1 2">
    <name type="scientific">Achromobacter ruhlandii</name>
    <dbReference type="NCBI Taxonomy" id="72557"/>
    <lineage>
        <taxon>Bacteria</taxon>
        <taxon>Pseudomonadati</taxon>
        <taxon>Pseudomonadota</taxon>
        <taxon>Betaproteobacteria</taxon>
        <taxon>Burkholderiales</taxon>
        <taxon>Alcaligenaceae</taxon>
        <taxon>Achromobacter</taxon>
    </lineage>
</organism>
<dbReference type="GO" id="GO:0006808">
    <property type="term" value="P:regulation of nitrogen utilization"/>
    <property type="evidence" value="ECO:0007669"/>
    <property type="project" value="InterPro"/>
</dbReference>
<dbReference type="Gene3D" id="3.30.70.120">
    <property type="match status" value="1"/>
</dbReference>
<dbReference type="RefSeq" id="WP_283242662.1">
    <property type="nucleotide sequence ID" value="NZ_JABBZE010000787.1"/>
</dbReference>
<dbReference type="InterPro" id="IPR002187">
    <property type="entry name" value="N-reg_PII"/>
</dbReference>
<dbReference type="GO" id="GO:0030234">
    <property type="term" value="F:enzyme regulator activity"/>
    <property type="evidence" value="ECO:0007669"/>
    <property type="project" value="InterPro"/>
</dbReference>
<dbReference type="EMBL" id="JABBZE010000787">
    <property type="protein sequence ID" value="NMU93682.1"/>
    <property type="molecule type" value="Genomic_DNA"/>
</dbReference>
<dbReference type="AlphaFoldDB" id="A0A848NRP5"/>
<comment type="caution">
    <text evidence="1">The sequence shown here is derived from an EMBL/GenBank/DDBJ whole genome shotgun (WGS) entry which is preliminary data.</text>
</comment>
<sequence length="50" mass="5268">MKLLIVIIKPFHLYQVRVALSGIGGQGLPITARQGSGRPKGNTALCHGAE</sequence>
<reference evidence="1 2" key="1">
    <citation type="submission" date="2020-04" db="EMBL/GenBank/DDBJ databases">
        <title>Achromobacter ruhlandii genome sequencing and assembly.</title>
        <authorList>
            <person name="Martins R.C.R."/>
            <person name="Perdigao-Neto L.V."/>
            <person name="Levin A.S.S."/>
            <person name="Costa S.F."/>
        </authorList>
    </citation>
    <scope>NUCLEOTIDE SEQUENCE [LARGE SCALE GENOMIC DNA]</scope>
    <source>
        <strain evidence="1 2">9035ralo</strain>
    </source>
</reference>
<protein>
    <submittedName>
        <fullName evidence="1">P-II family nitrogen regulator</fullName>
    </submittedName>
</protein>
<dbReference type="PRINTS" id="PR00340">
    <property type="entry name" value="PIIGLNB"/>
</dbReference>
<dbReference type="Proteomes" id="UP000542405">
    <property type="component" value="Unassembled WGS sequence"/>
</dbReference>